<evidence type="ECO:0000313" key="14">
    <source>
        <dbReference type="EMBL" id="THU99696.1"/>
    </source>
</evidence>
<keyword evidence="3 12" id="KW-0964">Secreted</keyword>
<comment type="cofactor">
    <cofactor evidence="11">
        <name>Zn(2+)</name>
        <dbReference type="ChEBI" id="CHEBI:29105"/>
    </cofactor>
    <text evidence="11">Binds 1 zinc ion per subunit.</text>
</comment>
<evidence type="ECO:0000256" key="12">
    <source>
        <dbReference type="RuleBase" id="RU364017"/>
    </source>
</evidence>
<dbReference type="EMBL" id="ML179115">
    <property type="protein sequence ID" value="THU99696.1"/>
    <property type="molecule type" value="Genomic_DNA"/>
</dbReference>
<dbReference type="GO" id="GO:0004222">
    <property type="term" value="F:metalloendopeptidase activity"/>
    <property type="evidence" value="ECO:0007669"/>
    <property type="project" value="InterPro"/>
</dbReference>
<evidence type="ECO:0000256" key="1">
    <source>
        <dbReference type="ARBA" id="ARBA00004613"/>
    </source>
</evidence>
<accession>A0A4S8MB68</accession>
<evidence type="ECO:0000256" key="8">
    <source>
        <dbReference type="ARBA" id="ARBA00023049"/>
    </source>
</evidence>
<dbReference type="SUPFAM" id="SSF55486">
    <property type="entry name" value="Metalloproteases ('zincins'), catalytic domain"/>
    <property type="match status" value="1"/>
</dbReference>
<reference evidence="14 15" key="1">
    <citation type="journal article" date="2019" name="Nat. Ecol. Evol.">
        <title>Megaphylogeny resolves global patterns of mushroom evolution.</title>
        <authorList>
            <person name="Varga T."/>
            <person name="Krizsan K."/>
            <person name="Foldi C."/>
            <person name="Dima B."/>
            <person name="Sanchez-Garcia M."/>
            <person name="Sanchez-Ramirez S."/>
            <person name="Szollosi G.J."/>
            <person name="Szarkandi J.G."/>
            <person name="Papp V."/>
            <person name="Albert L."/>
            <person name="Andreopoulos W."/>
            <person name="Angelini C."/>
            <person name="Antonin V."/>
            <person name="Barry K.W."/>
            <person name="Bougher N.L."/>
            <person name="Buchanan P."/>
            <person name="Buyck B."/>
            <person name="Bense V."/>
            <person name="Catcheside P."/>
            <person name="Chovatia M."/>
            <person name="Cooper J."/>
            <person name="Damon W."/>
            <person name="Desjardin D."/>
            <person name="Finy P."/>
            <person name="Geml J."/>
            <person name="Haridas S."/>
            <person name="Hughes K."/>
            <person name="Justo A."/>
            <person name="Karasinski D."/>
            <person name="Kautmanova I."/>
            <person name="Kiss B."/>
            <person name="Kocsube S."/>
            <person name="Kotiranta H."/>
            <person name="LaButti K.M."/>
            <person name="Lechner B.E."/>
            <person name="Liimatainen K."/>
            <person name="Lipzen A."/>
            <person name="Lukacs Z."/>
            <person name="Mihaltcheva S."/>
            <person name="Morgado L.N."/>
            <person name="Niskanen T."/>
            <person name="Noordeloos M.E."/>
            <person name="Ohm R.A."/>
            <person name="Ortiz-Santana B."/>
            <person name="Ovrebo C."/>
            <person name="Racz N."/>
            <person name="Riley R."/>
            <person name="Savchenko A."/>
            <person name="Shiryaev A."/>
            <person name="Soop K."/>
            <person name="Spirin V."/>
            <person name="Szebenyi C."/>
            <person name="Tomsovsky M."/>
            <person name="Tulloss R.E."/>
            <person name="Uehling J."/>
            <person name="Grigoriev I.V."/>
            <person name="Vagvolgyi C."/>
            <person name="Papp T."/>
            <person name="Martin F.M."/>
            <person name="Miettinen O."/>
            <person name="Hibbett D.S."/>
            <person name="Nagy L.G."/>
        </authorList>
    </citation>
    <scope>NUCLEOTIDE SEQUENCE [LARGE SCALE GENOMIC DNA]</scope>
    <source>
        <strain evidence="14 15">CBS 962.96</strain>
    </source>
</reference>
<dbReference type="InterPro" id="IPR001842">
    <property type="entry name" value="Peptidase_M36"/>
</dbReference>
<name>A0A4S8MB68_DENBC</name>
<dbReference type="PANTHER" id="PTHR33478">
    <property type="entry name" value="EXTRACELLULAR METALLOPROTEINASE MEP"/>
    <property type="match status" value="1"/>
</dbReference>
<evidence type="ECO:0000313" key="15">
    <source>
        <dbReference type="Proteomes" id="UP000297245"/>
    </source>
</evidence>
<keyword evidence="7 11" id="KW-0862">Zinc</keyword>
<keyword evidence="15" id="KW-1185">Reference proteome</keyword>
<dbReference type="OrthoDB" id="3227768at2759"/>
<feature type="binding site" evidence="11">
    <location>
        <position position="504"/>
    </location>
    <ligand>
        <name>Zn(2+)</name>
        <dbReference type="ChEBI" id="CHEBI:29105"/>
        <note>catalytic</note>
    </ligand>
</feature>
<dbReference type="GO" id="GO:0006508">
    <property type="term" value="P:proteolysis"/>
    <property type="evidence" value="ECO:0007669"/>
    <property type="project" value="UniProtKB-KW"/>
</dbReference>
<feature type="binding site" evidence="11">
    <location>
        <position position="508"/>
    </location>
    <ligand>
        <name>Zn(2+)</name>
        <dbReference type="ChEBI" id="CHEBI:29105"/>
        <note>catalytic</note>
    </ligand>
</feature>
<keyword evidence="5 11" id="KW-0479">Metal-binding</keyword>
<evidence type="ECO:0000256" key="2">
    <source>
        <dbReference type="ARBA" id="ARBA00006006"/>
    </source>
</evidence>
<feature type="compositionally biased region" description="Low complexity" evidence="13">
    <location>
        <begin position="224"/>
        <end position="259"/>
    </location>
</feature>
<keyword evidence="8 12" id="KW-0482">Metalloprotease</keyword>
<evidence type="ECO:0000256" key="13">
    <source>
        <dbReference type="SAM" id="MobiDB-lite"/>
    </source>
</evidence>
<evidence type="ECO:0000256" key="7">
    <source>
        <dbReference type="ARBA" id="ARBA00022833"/>
    </source>
</evidence>
<organism evidence="14 15">
    <name type="scientific">Dendrothele bispora (strain CBS 962.96)</name>
    <dbReference type="NCBI Taxonomy" id="1314807"/>
    <lineage>
        <taxon>Eukaryota</taxon>
        <taxon>Fungi</taxon>
        <taxon>Dikarya</taxon>
        <taxon>Basidiomycota</taxon>
        <taxon>Agaricomycotina</taxon>
        <taxon>Agaricomycetes</taxon>
        <taxon>Agaricomycetidae</taxon>
        <taxon>Agaricales</taxon>
        <taxon>Agaricales incertae sedis</taxon>
        <taxon>Dendrothele</taxon>
    </lineage>
</organism>
<dbReference type="InterPro" id="IPR050371">
    <property type="entry name" value="Fungal_virulence_M36"/>
</dbReference>
<protein>
    <recommendedName>
        <fullName evidence="12">Extracellular metalloproteinase</fullName>
        <ecNumber evidence="12">3.4.24.-</ecNumber>
    </recommendedName>
    <alternativeName>
        <fullName evidence="12">Fungalysin</fullName>
    </alternativeName>
</protein>
<dbReference type="CDD" id="cd09596">
    <property type="entry name" value="M36"/>
    <property type="match status" value="1"/>
</dbReference>
<dbReference type="AlphaFoldDB" id="A0A4S8MB68"/>
<sequence length="701" mass="75187">MVSFDRTNSFFIPILLTIFFTSTLDLFVVVVDASPWPRTSKHGTHRTRYVGLKNSKRGLRLETFHPRSTFQTYGQGIDHPALDLLTKRASSSSSSILTLKEKCMSFVQSQLNITDPSTIGWKSGFKSDVAEFGYVRQYHDGVPFANAVANVGMIGDRVVSFASSFVPITSSSSSSSSSSSFSSSFLSSSSSNIAPSTPSIPLASAISIAESKLSGTFFNPSSSSSSLNNGSPSNTNTTNSFASTSNSSTVSPTTNTETPPGTPVLEYLVRPDGTIKLAHVLQVKNTSEGTWYEAFVDAHSGELMSVTDFVAEATYKVLPIEKEYITEGLETLVDPEDLQSSPLGWLNDGQDEFTATAGNNAIAFKGQQISLDALTSSSSSSSSSGQVIFEFTYDDTLSPTSLSSENLDASRTNAFYIVNTFHDVLYKYGFTEQAFNFQNDNFGNGGPGGLGQDPVLISVQDASGTNNANFATPPDGQPGQMRMFIWTLTKVPRDGAVENDIVTHEMTHGLTNRMTGGGTGRCLQTTEAGGMGEGWSDAVANWMEQSDNAQVQDYLMGQYVTNSNAGIRSFPYSVDPNTNPLTYGDLQQLNEVHDIGEVWANMLHNVYAALVNALGFSPTAKTDATGTEGNVVFMHLLVDALAIQPCNPTMVEARDAILQADQNRFNGANQCTIIGAFASRGLGINADATFTNDFSVPASCQ</sequence>
<dbReference type="Pfam" id="PF02128">
    <property type="entry name" value="Peptidase_M36"/>
    <property type="match status" value="1"/>
</dbReference>
<feature type="binding site" evidence="11">
    <location>
        <position position="312"/>
    </location>
    <ligand>
        <name>Zn(2+)</name>
        <dbReference type="ChEBI" id="CHEBI:29105"/>
        <note>catalytic</note>
    </ligand>
</feature>
<dbReference type="EC" id="3.4.24.-" evidence="12"/>
<comment type="subcellular location">
    <subcellularLocation>
        <location evidence="1 12">Secreted</location>
    </subcellularLocation>
</comment>
<feature type="region of interest" description="Disordered" evidence="13">
    <location>
        <begin position="224"/>
        <end position="263"/>
    </location>
</feature>
<evidence type="ECO:0000256" key="4">
    <source>
        <dbReference type="ARBA" id="ARBA00022670"/>
    </source>
</evidence>
<dbReference type="Proteomes" id="UP000297245">
    <property type="component" value="Unassembled WGS sequence"/>
</dbReference>
<dbReference type="InterPro" id="IPR027268">
    <property type="entry name" value="Peptidase_M4/M1_CTD_sf"/>
</dbReference>
<dbReference type="PANTHER" id="PTHR33478:SF1">
    <property type="entry name" value="EXTRACELLULAR METALLOPROTEINASE MEP"/>
    <property type="match status" value="1"/>
</dbReference>
<evidence type="ECO:0000256" key="5">
    <source>
        <dbReference type="ARBA" id="ARBA00022723"/>
    </source>
</evidence>
<keyword evidence="4 12" id="KW-0645">Protease</keyword>
<dbReference type="GO" id="GO:0005615">
    <property type="term" value="C:extracellular space"/>
    <property type="evidence" value="ECO:0007669"/>
    <property type="project" value="InterPro"/>
</dbReference>
<proteinExistence type="inferred from homology"/>
<evidence type="ECO:0000256" key="9">
    <source>
        <dbReference type="ARBA" id="ARBA00023145"/>
    </source>
</evidence>
<dbReference type="GO" id="GO:0008270">
    <property type="term" value="F:zinc ion binding"/>
    <property type="evidence" value="ECO:0007669"/>
    <property type="project" value="InterPro"/>
</dbReference>
<feature type="binding site" evidence="11">
    <location>
        <position position="533"/>
    </location>
    <ligand>
        <name>Zn(2+)</name>
        <dbReference type="ChEBI" id="CHEBI:29105"/>
        <note>catalytic</note>
    </ligand>
</feature>
<evidence type="ECO:0000256" key="3">
    <source>
        <dbReference type="ARBA" id="ARBA00022525"/>
    </source>
</evidence>
<dbReference type="PRINTS" id="PR00999">
    <property type="entry name" value="FUNGALYSIN"/>
</dbReference>
<comment type="similarity">
    <text evidence="2 12">Belongs to the peptidase M36 family.</text>
</comment>
<evidence type="ECO:0000256" key="10">
    <source>
        <dbReference type="PIRSR" id="PIRSR601842-1"/>
    </source>
</evidence>
<gene>
    <name evidence="14" type="ORF">K435DRAFT_964345</name>
</gene>
<dbReference type="Gene3D" id="3.10.170.10">
    <property type="match status" value="1"/>
</dbReference>
<evidence type="ECO:0000256" key="6">
    <source>
        <dbReference type="ARBA" id="ARBA00022801"/>
    </source>
</evidence>
<keyword evidence="6 12" id="KW-0378">Hydrolase</keyword>
<evidence type="ECO:0000256" key="11">
    <source>
        <dbReference type="PIRSR" id="PIRSR601842-2"/>
    </source>
</evidence>
<feature type="active site" evidence="10">
    <location>
        <position position="505"/>
    </location>
</feature>
<keyword evidence="9 12" id="KW-0865">Zymogen</keyword>
<dbReference type="Gene3D" id="1.10.390.10">
    <property type="entry name" value="Neutral Protease Domain 2"/>
    <property type="match status" value="1"/>
</dbReference>